<dbReference type="PANTHER" id="PTHR34039">
    <property type="entry name" value="UPF0102 PROTEIN YRAN"/>
    <property type="match status" value="1"/>
</dbReference>
<evidence type="ECO:0000256" key="1">
    <source>
        <dbReference type="ARBA" id="ARBA00006738"/>
    </source>
</evidence>
<dbReference type="NCBIfam" id="NF009150">
    <property type="entry name" value="PRK12497.1-3"/>
    <property type="match status" value="1"/>
</dbReference>
<sequence>MTTLTRNQLGALGEQLAVEHLEALGLRIVTRNWRCRYGELDIIAATRDRAVVFVEVKTRTGDGFGGLEYAVTPAKVRRIRRLAGIWLAGQDQRWAAVRIDVIGVRIGRQRTPEITHLRGVG</sequence>
<dbReference type="PANTHER" id="PTHR34039:SF1">
    <property type="entry name" value="UPF0102 PROTEIN YRAN"/>
    <property type="match status" value="1"/>
</dbReference>
<dbReference type="NCBIfam" id="TIGR00252">
    <property type="entry name" value="YraN family protein"/>
    <property type="match status" value="1"/>
</dbReference>
<dbReference type="InterPro" id="IPR003509">
    <property type="entry name" value="UPF0102_YraN-like"/>
</dbReference>
<dbReference type="InterPro" id="IPR011335">
    <property type="entry name" value="Restrct_endonuc-II-like"/>
</dbReference>
<dbReference type="Gene3D" id="3.40.1350.10">
    <property type="match status" value="1"/>
</dbReference>
<dbReference type="CDD" id="cd20736">
    <property type="entry name" value="PoNe_Nuclease"/>
    <property type="match status" value="1"/>
</dbReference>
<organism evidence="3 4">
    <name type="scientific">Mycolicibacterium pallens</name>
    <dbReference type="NCBI Taxonomy" id="370524"/>
    <lineage>
        <taxon>Bacteria</taxon>
        <taxon>Bacillati</taxon>
        <taxon>Actinomycetota</taxon>
        <taxon>Actinomycetes</taxon>
        <taxon>Mycobacteriales</taxon>
        <taxon>Mycobacteriaceae</taxon>
        <taxon>Mycolicibacterium</taxon>
    </lineage>
</organism>
<reference evidence="3 4" key="1">
    <citation type="submission" date="2021-07" db="EMBL/GenBank/DDBJ databases">
        <title>Whole genome sequencing of non-tuberculosis mycobacteria type-strains.</title>
        <authorList>
            <person name="Igarashi Y."/>
            <person name="Osugi A."/>
            <person name="Mitarai S."/>
        </authorList>
    </citation>
    <scope>NUCLEOTIDE SEQUENCE [LARGE SCALE GENOMIC DNA]</scope>
    <source>
        <strain evidence="3 4">JCM 16370</strain>
    </source>
</reference>
<name>A0ABX8VP93_9MYCO</name>
<gene>
    <name evidence="3" type="ORF">K0O64_10475</name>
</gene>
<protein>
    <recommendedName>
        <fullName evidence="2">UPF0102 protein K0O64_10475</fullName>
    </recommendedName>
</protein>
<accession>A0ABX8VP93</accession>
<evidence type="ECO:0000256" key="2">
    <source>
        <dbReference type="HAMAP-Rule" id="MF_00048"/>
    </source>
</evidence>
<comment type="similarity">
    <text evidence="1 2">Belongs to the UPF0102 family.</text>
</comment>
<proteinExistence type="inferred from homology"/>
<evidence type="ECO:0000313" key="3">
    <source>
        <dbReference type="EMBL" id="QYL18873.1"/>
    </source>
</evidence>
<dbReference type="EMBL" id="CP080333">
    <property type="protein sequence ID" value="QYL18873.1"/>
    <property type="molecule type" value="Genomic_DNA"/>
</dbReference>
<keyword evidence="4" id="KW-1185">Reference proteome</keyword>
<dbReference type="Pfam" id="PF02021">
    <property type="entry name" value="UPF0102"/>
    <property type="match status" value="1"/>
</dbReference>
<evidence type="ECO:0000313" key="4">
    <source>
        <dbReference type="Proteomes" id="UP000825367"/>
    </source>
</evidence>
<dbReference type="InterPro" id="IPR011856">
    <property type="entry name" value="tRNA_endonuc-like_dom_sf"/>
</dbReference>
<dbReference type="HAMAP" id="MF_00048">
    <property type="entry name" value="UPF0102"/>
    <property type="match status" value="1"/>
</dbReference>
<dbReference type="NCBIfam" id="NF009153">
    <property type="entry name" value="PRK12497.3-1"/>
    <property type="match status" value="1"/>
</dbReference>
<dbReference type="RefSeq" id="WP_096312789.1">
    <property type="nucleotide sequence ID" value="NZ_BAAAVX010000045.1"/>
</dbReference>
<dbReference type="SUPFAM" id="SSF52980">
    <property type="entry name" value="Restriction endonuclease-like"/>
    <property type="match status" value="1"/>
</dbReference>
<dbReference type="Proteomes" id="UP000825367">
    <property type="component" value="Chromosome"/>
</dbReference>
<dbReference type="NCBIfam" id="NF009154">
    <property type="entry name" value="PRK12497.3-3"/>
    <property type="match status" value="1"/>
</dbReference>